<dbReference type="GO" id="GO:0005938">
    <property type="term" value="C:cell cortex"/>
    <property type="evidence" value="ECO:0007669"/>
    <property type="project" value="TreeGrafter"/>
</dbReference>
<evidence type="ECO:0000313" key="13">
    <source>
        <dbReference type="Proteomes" id="UP000027135"/>
    </source>
</evidence>
<dbReference type="InterPro" id="IPR019734">
    <property type="entry name" value="TPR_rpt"/>
</dbReference>
<evidence type="ECO:0000256" key="8">
    <source>
        <dbReference type="ARBA" id="ARBA00022803"/>
    </source>
</evidence>
<dbReference type="GO" id="GO:0001965">
    <property type="term" value="F:G-protein alpha-subunit binding"/>
    <property type="evidence" value="ECO:0007669"/>
    <property type="project" value="TreeGrafter"/>
</dbReference>
<feature type="region of interest" description="Disordered" evidence="11">
    <location>
        <begin position="1"/>
        <end position="22"/>
    </location>
</feature>
<dbReference type="STRING" id="136037.A0A067QMN4"/>
<dbReference type="Pfam" id="PF02188">
    <property type="entry name" value="GoLoco"/>
    <property type="match status" value="4"/>
</dbReference>
<dbReference type="AlphaFoldDB" id="A0A067QMN4"/>
<comment type="subcellular location">
    <subcellularLocation>
        <location evidence="1">Cell membrane</location>
    </subcellularLocation>
    <subcellularLocation>
        <location evidence="2">Cytoplasm</location>
    </subcellularLocation>
</comment>
<keyword evidence="5" id="KW-0963">Cytoplasm</keyword>
<evidence type="ECO:0000256" key="3">
    <source>
        <dbReference type="ARBA" id="ARBA00006600"/>
    </source>
</evidence>
<feature type="repeat" description="TPR" evidence="10">
    <location>
        <begin position="65"/>
        <end position="98"/>
    </location>
</feature>
<dbReference type="PANTHER" id="PTHR45954:SF1">
    <property type="entry name" value="LD33695P"/>
    <property type="match status" value="1"/>
</dbReference>
<dbReference type="OrthoDB" id="286233at2759"/>
<dbReference type="Proteomes" id="UP000027135">
    <property type="component" value="Unassembled WGS sequence"/>
</dbReference>
<keyword evidence="7" id="KW-0677">Repeat</keyword>
<dbReference type="SMART" id="SM00390">
    <property type="entry name" value="GoLoco"/>
    <property type="match status" value="4"/>
</dbReference>
<evidence type="ECO:0000256" key="7">
    <source>
        <dbReference type="ARBA" id="ARBA00022737"/>
    </source>
</evidence>
<dbReference type="FunFam" id="1.25.40.10:FF:000043">
    <property type="entry name" value="G-protein-signaling modulator 2 isoform X1"/>
    <property type="match status" value="1"/>
</dbReference>
<reference evidence="12 13" key="1">
    <citation type="journal article" date="2014" name="Nat. Commun.">
        <title>Molecular traces of alternative social organization in a termite genome.</title>
        <authorList>
            <person name="Terrapon N."/>
            <person name="Li C."/>
            <person name="Robertson H.M."/>
            <person name="Ji L."/>
            <person name="Meng X."/>
            <person name="Booth W."/>
            <person name="Chen Z."/>
            <person name="Childers C.P."/>
            <person name="Glastad K.M."/>
            <person name="Gokhale K."/>
            <person name="Gowin J."/>
            <person name="Gronenberg W."/>
            <person name="Hermansen R.A."/>
            <person name="Hu H."/>
            <person name="Hunt B.G."/>
            <person name="Huylmans A.K."/>
            <person name="Khalil S.M."/>
            <person name="Mitchell R.D."/>
            <person name="Munoz-Torres M.C."/>
            <person name="Mustard J.A."/>
            <person name="Pan H."/>
            <person name="Reese J.T."/>
            <person name="Scharf M.E."/>
            <person name="Sun F."/>
            <person name="Vogel H."/>
            <person name="Xiao J."/>
            <person name="Yang W."/>
            <person name="Yang Z."/>
            <person name="Yang Z."/>
            <person name="Zhou J."/>
            <person name="Zhu J."/>
            <person name="Brent C.S."/>
            <person name="Elsik C.G."/>
            <person name="Goodisman M.A."/>
            <person name="Liberles D.A."/>
            <person name="Roe R.M."/>
            <person name="Vargo E.L."/>
            <person name="Vilcinskas A."/>
            <person name="Wang J."/>
            <person name="Bornberg-Bauer E."/>
            <person name="Korb J."/>
            <person name="Zhang G."/>
            <person name="Liebig J."/>
        </authorList>
    </citation>
    <scope>NUCLEOTIDE SEQUENCE [LARGE SCALE GENOMIC DNA]</scope>
    <source>
        <tissue evidence="12">Whole organism</tissue>
    </source>
</reference>
<dbReference type="InParanoid" id="A0A067QMN4"/>
<dbReference type="EMBL" id="KK853156">
    <property type="protein sequence ID" value="KDR10512.1"/>
    <property type="molecule type" value="Genomic_DNA"/>
</dbReference>
<evidence type="ECO:0000256" key="11">
    <source>
        <dbReference type="SAM" id="MobiDB-lite"/>
    </source>
</evidence>
<keyword evidence="8 10" id="KW-0802">TPR repeat</keyword>
<evidence type="ECO:0000313" key="12">
    <source>
        <dbReference type="EMBL" id="KDR10512.1"/>
    </source>
</evidence>
<evidence type="ECO:0000256" key="1">
    <source>
        <dbReference type="ARBA" id="ARBA00004236"/>
    </source>
</evidence>
<dbReference type="GO" id="GO:0000132">
    <property type="term" value="P:establishment of mitotic spindle orientation"/>
    <property type="evidence" value="ECO:0007669"/>
    <property type="project" value="TreeGrafter"/>
</dbReference>
<evidence type="ECO:0000256" key="9">
    <source>
        <dbReference type="ARBA" id="ARBA00023136"/>
    </source>
</evidence>
<accession>A0A067QMN4</accession>
<dbReference type="PROSITE" id="PS50877">
    <property type="entry name" value="GOLOCO"/>
    <property type="match status" value="4"/>
</dbReference>
<dbReference type="OMA" id="NQSVLGH"/>
<dbReference type="SUPFAM" id="SSF48452">
    <property type="entry name" value="TPR-like"/>
    <property type="match status" value="2"/>
</dbReference>
<evidence type="ECO:0000256" key="6">
    <source>
        <dbReference type="ARBA" id="ARBA00022553"/>
    </source>
</evidence>
<organism evidence="12 13">
    <name type="scientific">Zootermopsis nevadensis</name>
    <name type="common">Dampwood termite</name>
    <dbReference type="NCBI Taxonomy" id="136037"/>
    <lineage>
        <taxon>Eukaryota</taxon>
        <taxon>Metazoa</taxon>
        <taxon>Ecdysozoa</taxon>
        <taxon>Arthropoda</taxon>
        <taxon>Hexapoda</taxon>
        <taxon>Insecta</taxon>
        <taxon>Pterygota</taxon>
        <taxon>Neoptera</taxon>
        <taxon>Polyneoptera</taxon>
        <taxon>Dictyoptera</taxon>
        <taxon>Blattodea</taxon>
        <taxon>Blattoidea</taxon>
        <taxon>Termitoidae</taxon>
        <taxon>Termopsidae</taxon>
        <taxon>Zootermopsis</taxon>
    </lineage>
</organism>
<dbReference type="Pfam" id="PF13424">
    <property type="entry name" value="TPR_12"/>
    <property type="match status" value="3"/>
</dbReference>
<dbReference type="SMART" id="SM00028">
    <property type="entry name" value="TPR"/>
    <property type="match status" value="7"/>
</dbReference>
<gene>
    <name evidence="12" type="ORF">L798_15502</name>
</gene>
<keyword evidence="6" id="KW-0597">Phosphoprotein</keyword>
<keyword evidence="13" id="KW-1185">Reference proteome</keyword>
<evidence type="ECO:0000256" key="5">
    <source>
        <dbReference type="ARBA" id="ARBA00022490"/>
    </source>
</evidence>
<dbReference type="Pfam" id="PF13176">
    <property type="entry name" value="TPR_7"/>
    <property type="match status" value="1"/>
</dbReference>
<dbReference type="InterPro" id="IPR003109">
    <property type="entry name" value="GoLoco_motif"/>
</dbReference>
<proteinExistence type="inferred from homology"/>
<sequence length="634" mass="70115">MVKMSVSASAENLSSDNQSSGDGGNMCLELALEGERLCKAGDCRAGVAFFQAAIQAGTDDLRTLSAIYSQLGNAYFYLGDYVKAMQYHKHDLTLARTMGDKLGEAKSSGNLGNTLKVMGKFDEAMICCKRHLEISQELKDKLSEGRALYNLGNVYHAKGKHIGRVGQQDPGEFPEDVRSCLQQAVKYYEENLELMRELNERAAQGRACGNLGNTYYLLGNFQQAIHYHEERLKIAREFGDKAAERRANSNLGNSHIFLGEFEAAAEHYKRTLVLAQELGDRAVEAQSCYSLGNTYTLLRDYPVAVEYHLRHLIIAQQLVDRVGEGRACWSLGNAHSAMGNHEKALYFASKHLEISKELGDPMGQATAQMNVSDLRKVLGLPVSDLSPDSLELVSPGLQRYRVRRQSMEQLDLFELTPDGKQRANTLPSDMEAVVGAQNMTNAKSSATEDAKADEESFFDLLSRFQSKRMDDQRCSLTVAESKENTNCVPNSNYVLPRNSSGAMQDDLLDLIAGMQSKRMDEQRVALPHLPGLLPPAQMGGDGSTTPDDTFLEMLMRCQGSRLEDQRSSLPGDADSDTNPRPPTRGPTVPDEDFFSLIMRLQSGRMEDQRATVPAQPPAGENRTNKSAGRKDKKK</sequence>
<dbReference type="GO" id="GO:0005886">
    <property type="term" value="C:plasma membrane"/>
    <property type="evidence" value="ECO:0007669"/>
    <property type="project" value="UniProtKB-SubCell"/>
</dbReference>
<dbReference type="InterPro" id="IPR011990">
    <property type="entry name" value="TPR-like_helical_dom_sf"/>
</dbReference>
<keyword evidence="4" id="KW-1003">Cell membrane</keyword>
<dbReference type="InterPro" id="IPR052386">
    <property type="entry name" value="GPSM"/>
</dbReference>
<dbReference type="eggNOG" id="KOG1130">
    <property type="taxonomic scope" value="Eukaryota"/>
</dbReference>
<dbReference type="GO" id="GO:0005092">
    <property type="term" value="F:GDP-dissociation inhibitor activity"/>
    <property type="evidence" value="ECO:0007669"/>
    <property type="project" value="TreeGrafter"/>
</dbReference>
<protein>
    <submittedName>
        <fullName evidence="12">G-protein-signaling modulator 2</fullName>
    </submittedName>
</protein>
<comment type="similarity">
    <text evidence="3">Belongs to the GPSM family.</text>
</comment>
<feature type="compositionally biased region" description="Polar residues" evidence="11">
    <location>
        <begin position="1"/>
        <end position="13"/>
    </location>
</feature>
<dbReference type="Gene3D" id="1.25.40.10">
    <property type="entry name" value="Tetratricopeptide repeat domain"/>
    <property type="match status" value="3"/>
</dbReference>
<feature type="region of interest" description="Disordered" evidence="11">
    <location>
        <begin position="562"/>
        <end position="634"/>
    </location>
</feature>
<dbReference type="PROSITE" id="PS50005">
    <property type="entry name" value="TPR"/>
    <property type="match status" value="1"/>
</dbReference>
<evidence type="ECO:0000256" key="2">
    <source>
        <dbReference type="ARBA" id="ARBA00004496"/>
    </source>
</evidence>
<dbReference type="PANTHER" id="PTHR45954">
    <property type="entry name" value="LD33695P"/>
    <property type="match status" value="1"/>
</dbReference>
<name>A0A067QMN4_ZOONE</name>
<evidence type="ECO:0000256" key="4">
    <source>
        <dbReference type="ARBA" id="ARBA00022475"/>
    </source>
</evidence>
<keyword evidence="9" id="KW-0472">Membrane</keyword>
<dbReference type="FunCoup" id="A0A067QMN4">
    <property type="interactions" value="428"/>
</dbReference>
<evidence type="ECO:0000256" key="10">
    <source>
        <dbReference type="PROSITE-ProRule" id="PRU00339"/>
    </source>
</evidence>